<evidence type="ECO:0000256" key="1">
    <source>
        <dbReference type="SAM" id="MobiDB-lite"/>
    </source>
</evidence>
<dbReference type="AlphaFoldDB" id="A0A9D4QQI1"/>
<evidence type="ECO:0000313" key="4">
    <source>
        <dbReference type="Proteomes" id="UP000828390"/>
    </source>
</evidence>
<feature type="compositionally biased region" description="Acidic residues" evidence="1">
    <location>
        <begin position="107"/>
        <end position="121"/>
    </location>
</feature>
<evidence type="ECO:0000313" key="3">
    <source>
        <dbReference type="EMBL" id="KAH3839533.1"/>
    </source>
</evidence>
<name>A0A9D4QQI1_DREPO</name>
<proteinExistence type="predicted"/>
<keyword evidence="4" id="KW-1185">Reference proteome</keyword>
<gene>
    <name evidence="3" type="ORF">DPMN_112965</name>
</gene>
<dbReference type="InterPro" id="IPR031981">
    <property type="entry name" value="MIEAP_C"/>
</dbReference>
<comment type="caution">
    <text evidence="3">The sequence shown here is derived from an EMBL/GenBank/DDBJ whole genome shotgun (WGS) entry which is preliminary data.</text>
</comment>
<reference evidence="3" key="1">
    <citation type="journal article" date="2019" name="bioRxiv">
        <title>The Genome of the Zebra Mussel, Dreissena polymorpha: A Resource for Invasive Species Research.</title>
        <authorList>
            <person name="McCartney M.A."/>
            <person name="Auch B."/>
            <person name="Kono T."/>
            <person name="Mallez S."/>
            <person name="Zhang Y."/>
            <person name="Obille A."/>
            <person name="Becker A."/>
            <person name="Abrahante J.E."/>
            <person name="Garbe J."/>
            <person name="Badalamenti J.P."/>
            <person name="Herman A."/>
            <person name="Mangelson H."/>
            <person name="Liachko I."/>
            <person name="Sullivan S."/>
            <person name="Sone E.D."/>
            <person name="Koren S."/>
            <person name="Silverstein K.A.T."/>
            <person name="Beckman K.B."/>
            <person name="Gohl D.M."/>
        </authorList>
    </citation>
    <scope>NUCLEOTIDE SEQUENCE</scope>
    <source>
        <strain evidence="3">Duluth1</strain>
        <tissue evidence="3">Whole animal</tissue>
    </source>
</reference>
<sequence>MKTLIPGFQLQKLAHASPVFVRECIRIFWLLNLQWPQIEEYTIKGEDFDRNVYEALTEQGDKVEYVVWPALIYDETVLAKGVAKCYQSSILTQASSPPSKDVHQETSDEEEGISSDEDEFEGNMSRYEY</sequence>
<dbReference type="EMBL" id="JAIWYP010000004">
    <property type="protein sequence ID" value="KAH3839533.1"/>
    <property type="molecule type" value="Genomic_DNA"/>
</dbReference>
<feature type="domain" description="Mitochondria-eating protein C-terminal" evidence="2">
    <location>
        <begin position="19"/>
        <end position="83"/>
    </location>
</feature>
<protein>
    <recommendedName>
        <fullName evidence="2">Mitochondria-eating protein C-terminal domain-containing protein</fullName>
    </recommendedName>
</protein>
<reference evidence="3" key="2">
    <citation type="submission" date="2020-11" db="EMBL/GenBank/DDBJ databases">
        <authorList>
            <person name="McCartney M.A."/>
            <person name="Auch B."/>
            <person name="Kono T."/>
            <person name="Mallez S."/>
            <person name="Becker A."/>
            <person name="Gohl D.M."/>
            <person name="Silverstein K.A.T."/>
            <person name="Koren S."/>
            <person name="Bechman K.B."/>
            <person name="Herman A."/>
            <person name="Abrahante J.E."/>
            <person name="Garbe J."/>
        </authorList>
    </citation>
    <scope>NUCLEOTIDE SEQUENCE</scope>
    <source>
        <strain evidence="3">Duluth1</strain>
        <tissue evidence="3">Whole animal</tissue>
    </source>
</reference>
<dbReference type="Proteomes" id="UP000828390">
    <property type="component" value="Unassembled WGS sequence"/>
</dbReference>
<dbReference type="Pfam" id="PF16026">
    <property type="entry name" value="MIEAP"/>
    <property type="match status" value="1"/>
</dbReference>
<organism evidence="3 4">
    <name type="scientific">Dreissena polymorpha</name>
    <name type="common">Zebra mussel</name>
    <name type="synonym">Mytilus polymorpha</name>
    <dbReference type="NCBI Taxonomy" id="45954"/>
    <lineage>
        <taxon>Eukaryota</taxon>
        <taxon>Metazoa</taxon>
        <taxon>Spiralia</taxon>
        <taxon>Lophotrochozoa</taxon>
        <taxon>Mollusca</taxon>
        <taxon>Bivalvia</taxon>
        <taxon>Autobranchia</taxon>
        <taxon>Heteroconchia</taxon>
        <taxon>Euheterodonta</taxon>
        <taxon>Imparidentia</taxon>
        <taxon>Neoheterodontei</taxon>
        <taxon>Myida</taxon>
        <taxon>Dreissenoidea</taxon>
        <taxon>Dreissenidae</taxon>
        <taxon>Dreissena</taxon>
    </lineage>
</organism>
<evidence type="ECO:0000259" key="2">
    <source>
        <dbReference type="Pfam" id="PF16026"/>
    </source>
</evidence>
<feature type="region of interest" description="Disordered" evidence="1">
    <location>
        <begin position="93"/>
        <end position="129"/>
    </location>
</feature>
<accession>A0A9D4QQI1</accession>